<name>S5Z0Y2_GEOG3</name>
<dbReference type="KEGG" id="gjf:M493_01300"/>
<dbReference type="AlphaFoldDB" id="S5Z0Y2"/>
<dbReference type="STRING" id="1921421.M493_01300"/>
<organism evidence="1 2">
    <name type="scientific">Geobacillus genomosp. 3</name>
    <dbReference type="NCBI Taxonomy" id="1921421"/>
    <lineage>
        <taxon>Bacteria</taxon>
        <taxon>Bacillati</taxon>
        <taxon>Bacillota</taxon>
        <taxon>Bacilli</taxon>
        <taxon>Bacillales</taxon>
        <taxon>Anoxybacillaceae</taxon>
        <taxon>Geobacillus</taxon>
    </lineage>
</organism>
<reference evidence="1 2" key="1">
    <citation type="journal article" date="2014" name="Genome Announc.">
        <title>Complete Genome Sequence of the Thermophilic Polychlorinated Biphenyl Degrader Geobacillus sp. Strain JF8 (NBRC 109937).</title>
        <authorList>
            <person name="Shintani M."/>
            <person name="Ohtsubo Y."/>
            <person name="Fukuda K."/>
            <person name="Hosoyama A."/>
            <person name="Ohji S."/>
            <person name="Yamazoe A."/>
            <person name="Fujita N."/>
            <person name="Nagata Y."/>
            <person name="Tsuda M."/>
            <person name="Hatta T."/>
            <person name="Kimbara K."/>
        </authorList>
    </citation>
    <scope>NUCLEOTIDE SEQUENCE [LARGE SCALE GENOMIC DNA]</scope>
    <source>
        <strain evidence="1 2">JF8</strain>
    </source>
</reference>
<dbReference type="HOGENOM" id="CLU_3252112_0_0_9"/>
<protein>
    <submittedName>
        <fullName evidence="1">Uncharacterized protein</fullName>
    </submittedName>
</protein>
<evidence type="ECO:0000313" key="1">
    <source>
        <dbReference type="EMBL" id="AGT30622.1"/>
    </source>
</evidence>
<gene>
    <name evidence="1" type="ORF">M493_01300</name>
</gene>
<dbReference type="Proteomes" id="UP000015500">
    <property type="component" value="Chromosome"/>
</dbReference>
<proteinExistence type="predicted"/>
<accession>S5Z0Y2</accession>
<dbReference type="EMBL" id="CP006254">
    <property type="protein sequence ID" value="AGT30622.1"/>
    <property type="molecule type" value="Genomic_DNA"/>
</dbReference>
<keyword evidence="2" id="KW-1185">Reference proteome</keyword>
<sequence length="42" mass="5049">MFIIEHEQDLGAYKRILDDMLAIWKKQNHLLANEFISDVIEF</sequence>
<evidence type="ECO:0000313" key="2">
    <source>
        <dbReference type="Proteomes" id="UP000015500"/>
    </source>
</evidence>